<protein>
    <submittedName>
        <fullName evidence="1">2-methylisocitrate lyase-like PEP mutase family enzyme</fullName>
    </submittedName>
</protein>
<dbReference type="InterPro" id="IPR015813">
    <property type="entry name" value="Pyrv/PenolPyrv_kinase-like_dom"/>
</dbReference>
<dbReference type="AlphaFoldDB" id="A0A4R6DNE3"/>
<sequence length="258" mass="26615">MSTSTADKAVTLKHLHEAPEILRVVNVWDAISAKVVSDLPETKAIATAGHSIAASYGYEDGGMPLDLALAGAATVAAATDLPVTADLDDGYKDPAETIRRAIGAGIVGANVEDRLRPFDEAVARVAAITAAAQAEGIDFQLNARTDAIARGGDRPIDESIADAIARGKAFLDNGAALVFVPGAIERSVVERLVEGLGRGKLSVIGLPGALPAAEYEALGVARISYGPLTQRVALRALRDLATDLYGGGVVPEDTPTLN</sequence>
<dbReference type="GO" id="GO:0016829">
    <property type="term" value="F:lyase activity"/>
    <property type="evidence" value="ECO:0007669"/>
    <property type="project" value="UniProtKB-KW"/>
</dbReference>
<keyword evidence="1" id="KW-0456">Lyase</keyword>
<dbReference type="Pfam" id="PF13714">
    <property type="entry name" value="PEP_mutase"/>
    <property type="match status" value="1"/>
</dbReference>
<proteinExistence type="predicted"/>
<reference evidence="1 2" key="1">
    <citation type="submission" date="2019-03" db="EMBL/GenBank/DDBJ databases">
        <title>Genomic analyses of the natural microbiome of Caenorhabditis elegans.</title>
        <authorList>
            <person name="Samuel B."/>
        </authorList>
    </citation>
    <scope>NUCLEOTIDE SEQUENCE [LARGE SCALE GENOMIC DNA]</scope>
    <source>
        <strain evidence="1 2">JUb65</strain>
    </source>
</reference>
<name>A0A4R6DNE3_9MICO</name>
<dbReference type="RefSeq" id="WP_133518301.1">
    <property type="nucleotide sequence ID" value="NZ_SNVW01000001.1"/>
</dbReference>
<dbReference type="STRING" id="2035.RU06_10375"/>
<evidence type="ECO:0000313" key="2">
    <source>
        <dbReference type="Proteomes" id="UP000295764"/>
    </source>
</evidence>
<dbReference type="EMBL" id="SNVW01000001">
    <property type="protein sequence ID" value="TDN46410.1"/>
    <property type="molecule type" value="Genomic_DNA"/>
</dbReference>
<dbReference type="InterPro" id="IPR040442">
    <property type="entry name" value="Pyrv_kinase-like_dom_sf"/>
</dbReference>
<dbReference type="OrthoDB" id="9780430at2"/>
<evidence type="ECO:0000313" key="1">
    <source>
        <dbReference type="EMBL" id="TDN46410.1"/>
    </source>
</evidence>
<dbReference type="PANTHER" id="PTHR42905">
    <property type="entry name" value="PHOSPHOENOLPYRUVATE CARBOXYLASE"/>
    <property type="match status" value="1"/>
</dbReference>
<dbReference type="Proteomes" id="UP000295764">
    <property type="component" value="Unassembled WGS sequence"/>
</dbReference>
<gene>
    <name evidence="1" type="ORF">EDF64_101275</name>
</gene>
<comment type="caution">
    <text evidence="1">The sequence shown here is derived from an EMBL/GenBank/DDBJ whole genome shotgun (WGS) entry which is preliminary data.</text>
</comment>
<dbReference type="PANTHER" id="PTHR42905:SF16">
    <property type="entry name" value="CARBOXYPHOSPHONOENOLPYRUVATE PHOSPHONOMUTASE-LIKE PROTEIN (AFU_ORTHOLOGUE AFUA_5G07230)"/>
    <property type="match status" value="1"/>
</dbReference>
<organism evidence="1 2">
    <name type="scientific">Curtobacterium flaccumfaciens</name>
    <dbReference type="NCBI Taxonomy" id="2035"/>
    <lineage>
        <taxon>Bacteria</taxon>
        <taxon>Bacillati</taxon>
        <taxon>Actinomycetota</taxon>
        <taxon>Actinomycetes</taxon>
        <taxon>Micrococcales</taxon>
        <taxon>Microbacteriaceae</taxon>
        <taxon>Curtobacterium</taxon>
    </lineage>
</organism>
<dbReference type="InterPro" id="IPR039556">
    <property type="entry name" value="ICL/PEPM"/>
</dbReference>
<dbReference type="Gene3D" id="3.20.20.60">
    <property type="entry name" value="Phosphoenolpyruvate-binding domains"/>
    <property type="match status" value="1"/>
</dbReference>
<dbReference type="SUPFAM" id="SSF51621">
    <property type="entry name" value="Phosphoenolpyruvate/pyruvate domain"/>
    <property type="match status" value="1"/>
</dbReference>
<dbReference type="CDD" id="cd00377">
    <property type="entry name" value="ICL_PEPM"/>
    <property type="match status" value="1"/>
</dbReference>
<accession>A0A4R6DNE3</accession>